<protein>
    <submittedName>
        <fullName evidence="2">Diguanylate cyclase</fullName>
    </submittedName>
</protein>
<sequence>MKPDLDLEYEVEAARQFALDRYDVLDTGEETCFDHITQAVKAALDVPMAAISFMDGTRMWFKSKIGFEASEMPRNAAFCDLTICQNGAMIIEDATQDARFENNPSVIGEPFLRSYIGVPLTTPDGHNIGTLCALDVVPRQFRHPKTELIEQLAELVMYELELRQQAHNDALTGALTRSGFSVKVQNAISLYDRQKTRSTLILFNIDQYMMTIDRSDDPSSGKLLRVIIQSLIKRLRPTDWVGRIGGSQFAILLTGMAGREAVEVTEEFLELIDGIKSGAMFDLKLSEITADIGICDDWIKQANAEAYGPDRYVCGRSGSDPDERRNLPC</sequence>
<proteinExistence type="predicted"/>
<dbReference type="Pfam" id="PF01590">
    <property type="entry name" value="GAF"/>
    <property type="match status" value="1"/>
</dbReference>
<dbReference type="RefSeq" id="WP_176278402.1">
    <property type="nucleotide sequence ID" value="NZ_JABWMH010000001.1"/>
</dbReference>
<dbReference type="PANTHER" id="PTHR43102:SF2">
    <property type="entry name" value="GAF DOMAIN-CONTAINING PROTEIN"/>
    <property type="match status" value="1"/>
</dbReference>
<dbReference type="InterPro" id="IPR000160">
    <property type="entry name" value="GGDEF_dom"/>
</dbReference>
<dbReference type="SMART" id="SM00065">
    <property type="entry name" value="GAF"/>
    <property type="match status" value="1"/>
</dbReference>
<organism evidence="2 3">
    <name type="scientific">Parasphingorhabdus flavimaris</name>
    <dbReference type="NCBI Taxonomy" id="266812"/>
    <lineage>
        <taxon>Bacteria</taxon>
        <taxon>Pseudomonadati</taxon>
        <taxon>Pseudomonadota</taxon>
        <taxon>Alphaproteobacteria</taxon>
        <taxon>Sphingomonadales</taxon>
        <taxon>Sphingomonadaceae</taxon>
        <taxon>Parasphingorhabdus</taxon>
    </lineage>
</organism>
<reference evidence="2 3" key="1">
    <citation type="submission" date="2020-06" db="EMBL/GenBank/DDBJ databases">
        <authorList>
            <person name="Kim S.-J."/>
            <person name="Park S.-J."/>
        </authorList>
    </citation>
    <scope>NUCLEOTIDE SEQUENCE [LARGE SCALE GENOMIC DNA]</scope>
    <source>
        <strain evidence="2 3">SW-151</strain>
    </source>
</reference>
<evidence type="ECO:0000313" key="2">
    <source>
        <dbReference type="EMBL" id="NVD26891.1"/>
    </source>
</evidence>
<dbReference type="SMART" id="SM00267">
    <property type="entry name" value="GGDEF"/>
    <property type="match status" value="1"/>
</dbReference>
<dbReference type="InterPro" id="IPR043128">
    <property type="entry name" value="Rev_trsase/Diguanyl_cyclase"/>
</dbReference>
<dbReference type="SUPFAM" id="SSF55781">
    <property type="entry name" value="GAF domain-like"/>
    <property type="match status" value="1"/>
</dbReference>
<dbReference type="Proteomes" id="UP000652427">
    <property type="component" value="Unassembled WGS sequence"/>
</dbReference>
<gene>
    <name evidence="2" type="ORF">HUO14_03090</name>
</gene>
<name>A0ABX2MZU0_9SPHN</name>
<dbReference type="EMBL" id="JABWMH010000001">
    <property type="protein sequence ID" value="NVD26891.1"/>
    <property type="molecule type" value="Genomic_DNA"/>
</dbReference>
<dbReference type="SUPFAM" id="SSF55073">
    <property type="entry name" value="Nucleotide cyclase"/>
    <property type="match status" value="1"/>
</dbReference>
<feature type="domain" description="GGDEF" evidence="1">
    <location>
        <begin position="196"/>
        <end position="324"/>
    </location>
</feature>
<dbReference type="Pfam" id="PF00990">
    <property type="entry name" value="GGDEF"/>
    <property type="match status" value="1"/>
</dbReference>
<dbReference type="PANTHER" id="PTHR43102">
    <property type="entry name" value="SLR1143 PROTEIN"/>
    <property type="match status" value="1"/>
</dbReference>
<dbReference type="PROSITE" id="PS50887">
    <property type="entry name" value="GGDEF"/>
    <property type="match status" value="1"/>
</dbReference>
<dbReference type="Gene3D" id="3.30.450.40">
    <property type="match status" value="1"/>
</dbReference>
<evidence type="ECO:0000259" key="1">
    <source>
        <dbReference type="PROSITE" id="PS50887"/>
    </source>
</evidence>
<comment type="caution">
    <text evidence="2">The sequence shown here is derived from an EMBL/GenBank/DDBJ whole genome shotgun (WGS) entry which is preliminary data.</text>
</comment>
<accession>A0ABX2MZU0</accession>
<dbReference type="NCBIfam" id="TIGR00254">
    <property type="entry name" value="GGDEF"/>
    <property type="match status" value="1"/>
</dbReference>
<dbReference type="InterPro" id="IPR029787">
    <property type="entry name" value="Nucleotide_cyclase"/>
</dbReference>
<evidence type="ECO:0000313" key="3">
    <source>
        <dbReference type="Proteomes" id="UP000652427"/>
    </source>
</evidence>
<dbReference type="InterPro" id="IPR003018">
    <property type="entry name" value="GAF"/>
</dbReference>
<keyword evidence="3" id="KW-1185">Reference proteome</keyword>
<dbReference type="Gene3D" id="3.30.70.270">
    <property type="match status" value="1"/>
</dbReference>
<dbReference type="InterPro" id="IPR029016">
    <property type="entry name" value="GAF-like_dom_sf"/>
</dbReference>